<keyword evidence="1" id="KW-1133">Transmembrane helix</keyword>
<organism evidence="2 3">
    <name type="scientific">Mucilaginibacter terrae</name>
    <dbReference type="NCBI Taxonomy" id="1955052"/>
    <lineage>
        <taxon>Bacteria</taxon>
        <taxon>Pseudomonadati</taxon>
        <taxon>Bacteroidota</taxon>
        <taxon>Sphingobacteriia</taxon>
        <taxon>Sphingobacteriales</taxon>
        <taxon>Sphingobacteriaceae</taxon>
        <taxon>Mucilaginibacter</taxon>
    </lineage>
</organism>
<feature type="transmembrane region" description="Helical" evidence="1">
    <location>
        <begin position="29"/>
        <end position="48"/>
    </location>
</feature>
<protein>
    <recommendedName>
        <fullName evidence="4">Phosphatidate cytidylyltransferase</fullName>
    </recommendedName>
</protein>
<reference evidence="3" key="1">
    <citation type="submission" date="2023-07" db="EMBL/GenBank/DDBJ databases">
        <title>Functional and genomic diversity of the sorghum phyllosphere microbiome.</title>
        <authorList>
            <person name="Shade A."/>
        </authorList>
    </citation>
    <scope>NUCLEOTIDE SEQUENCE [LARGE SCALE GENOMIC DNA]</scope>
    <source>
        <strain evidence="3">SORGH_AS_0422</strain>
    </source>
</reference>
<evidence type="ECO:0008006" key="4">
    <source>
        <dbReference type="Google" id="ProtNLM"/>
    </source>
</evidence>
<evidence type="ECO:0000313" key="3">
    <source>
        <dbReference type="Proteomes" id="UP001258315"/>
    </source>
</evidence>
<dbReference type="PROSITE" id="PS51257">
    <property type="entry name" value="PROKAR_LIPOPROTEIN"/>
    <property type="match status" value="1"/>
</dbReference>
<comment type="caution">
    <text evidence="2">The sequence shown here is derived from an EMBL/GenBank/DDBJ whole genome shotgun (WGS) entry which is preliminary data.</text>
</comment>
<gene>
    <name evidence="2" type="ORF">QE417_000899</name>
</gene>
<keyword evidence="1" id="KW-0812">Transmembrane</keyword>
<accession>A0ABU3GS88</accession>
<evidence type="ECO:0000313" key="2">
    <source>
        <dbReference type="EMBL" id="MDT3401827.1"/>
    </source>
</evidence>
<dbReference type="EMBL" id="JAVLVU010000001">
    <property type="protein sequence ID" value="MDT3401827.1"/>
    <property type="molecule type" value="Genomic_DNA"/>
</dbReference>
<proteinExistence type="predicted"/>
<keyword evidence="3" id="KW-1185">Reference proteome</keyword>
<dbReference type="RefSeq" id="WP_311947790.1">
    <property type="nucleotide sequence ID" value="NZ_JAVLVU010000001.1"/>
</dbReference>
<keyword evidence="1" id="KW-0472">Membrane</keyword>
<dbReference type="Proteomes" id="UP001258315">
    <property type="component" value="Unassembled WGS sequence"/>
</dbReference>
<sequence>MKKISLLALVAMVLSLSSCDAIVGIFKAGAYVGIIGVILVIGLIWWLVSSFRGKSE</sequence>
<name>A0ABU3GS88_9SPHI</name>
<evidence type="ECO:0000256" key="1">
    <source>
        <dbReference type="SAM" id="Phobius"/>
    </source>
</evidence>